<protein>
    <recommendedName>
        <fullName evidence="5">VWFA domain-containing protein</fullName>
    </recommendedName>
</protein>
<proteinExistence type="predicted"/>
<keyword evidence="2" id="KW-0472">Membrane</keyword>
<dbReference type="Gene3D" id="3.40.50.410">
    <property type="entry name" value="von Willebrand factor, type A domain"/>
    <property type="match status" value="1"/>
</dbReference>
<keyword evidence="2" id="KW-1133">Transmembrane helix</keyword>
<evidence type="ECO:0008006" key="5">
    <source>
        <dbReference type="Google" id="ProtNLM"/>
    </source>
</evidence>
<feature type="transmembrane region" description="Helical" evidence="2">
    <location>
        <begin position="21"/>
        <end position="40"/>
    </location>
</feature>
<organism evidence="3 4">
    <name type="scientific">Lignipirellula cremea</name>
    <dbReference type="NCBI Taxonomy" id="2528010"/>
    <lineage>
        <taxon>Bacteria</taxon>
        <taxon>Pseudomonadati</taxon>
        <taxon>Planctomycetota</taxon>
        <taxon>Planctomycetia</taxon>
        <taxon>Pirellulales</taxon>
        <taxon>Pirellulaceae</taxon>
        <taxon>Lignipirellula</taxon>
    </lineage>
</organism>
<evidence type="ECO:0000256" key="1">
    <source>
        <dbReference type="SAM" id="MobiDB-lite"/>
    </source>
</evidence>
<accession>A0A518DRW6</accession>
<keyword evidence="4" id="KW-1185">Reference proteome</keyword>
<dbReference type="KEGG" id="lcre:Pla8534_23460"/>
<dbReference type="RefSeq" id="WP_145053059.1">
    <property type="nucleotide sequence ID" value="NZ_CP036433.1"/>
</dbReference>
<keyword evidence="2" id="KW-0812">Transmembrane</keyword>
<evidence type="ECO:0000313" key="4">
    <source>
        <dbReference type="Proteomes" id="UP000317648"/>
    </source>
</evidence>
<feature type="compositionally biased region" description="Low complexity" evidence="1">
    <location>
        <begin position="82"/>
        <end position="94"/>
    </location>
</feature>
<dbReference type="EMBL" id="CP036433">
    <property type="protein sequence ID" value="QDU94554.1"/>
    <property type="molecule type" value="Genomic_DNA"/>
</dbReference>
<sequence length="351" mass="37429">MMDAASPYRLDQPAAKRTVPAWVLSALIHMAALLLLVLVLQQAGPQGLPGEPDRPAGIVLVQQTSDQQTEYFSDEDSDTAEEAAGGAASQASESDSPDPAETPLPSAALAESMQLAELDLPAINPALLGDPNELIVTPNLRGGGRPVFETSNDDAFVEAEQQARRLRNKKPSGPPGSLSLFGGSTAVGHSFVFVIDRSRSMGGEGLGALTAAQKELQNQLARLSTTHSFEIVAYHHLPYYLGDRRLLPATGANLAKVKPFFDGLAAFGGTDHEMGILAALRLEPDVLYFLADGGDPFLNAAQLKRIHDRAAGVTTIYCIEFGFGETPEPDNFMQQLAAQNGGTYAYINMRK</sequence>
<dbReference type="InterPro" id="IPR036465">
    <property type="entry name" value="vWFA_dom_sf"/>
</dbReference>
<dbReference type="OrthoDB" id="287914at2"/>
<dbReference type="Proteomes" id="UP000317648">
    <property type="component" value="Chromosome"/>
</dbReference>
<evidence type="ECO:0000256" key="2">
    <source>
        <dbReference type="SAM" id="Phobius"/>
    </source>
</evidence>
<gene>
    <name evidence="3" type="ORF">Pla8534_23460</name>
</gene>
<feature type="region of interest" description="Disordered" evidence="1">
    <location>
        <begin position="65"/>
        <end position="104"/>
    </location>
</feature>
<reference evidence="3 4" key="1">
    <citation type="submission" date="2019-02" db="EMBL/GenBank/DDBJ databases">
        <title>Deep-cultivation of Planctomycetes and their phenomic and genomic characterization uncovers novel biology.</title>
        <authorList>
            <person name="Wiegand S."/>
            <person name="Jogler M."/>
            <person name="Boedeker C."/>
            <person name="Pinto D."/>
            <person name="Vollmers J."/>
            <person name="Rivas-Marin E."/>
            <person name="Kohn T."/>
            <person name="Peeters S.H."/>
            <person name="Heuer A."/>
            <person name="Rast P."/>
            <person name="Oberbeckmann S."/>
            <person name="Bunk B."/>
            <person name="Jeske O."/>
            <person name="Meyerdierks A."/>
            <person name="Storesund J.E."/>
            <person name="Kallscheuer N."/>
            <person name="Luecker S."/>
            <person name="Lage O.M."/>
            <person name="Pohl T."/>
            <person name="Merkel B.J."/>
            <person name="Hornburger P."/>
            <person name="Mueller R.-W."/>
            <person name="Bruemmer F."/>
            <person name="Labrenz M."/>
            <person name="Spormann A.M."/>
            <person name="Op den Camp H."/>
            <person name="Overmann J."/>
            <person name="Amann R."/>
            <person name="Jetten M.S.M."/>
            <person name="Mascher T."/>
            <person name="Medema M.H."/>
            <person name="Devos D.P."/>
            <person name="Kaster A.-K."/>
            <person name="Ovreas L."/>
            <person name="Rohde M."/>
            <person name="Galperin M.Y."/>
            <person name="Jogler C."/>
        </authorList>
    </citation>
    <scope>NUCLEOTIDE SEQUENCE [LARGE SCALE GENOMIC DNA]</scope>
    <source>
        <strain evidence="3 4">Pla85_3_4</strain>
    </source>
</reference>
<evidence type="ECO:0000313" key="3">
    <source>
        <dbReference type="EMBL" id="QDU94554.1"/>
    </source>
</evidence>
<dbReference type="SUPFAM" id="SSF53300">
    <property type="entry name" value="vWA-like"/>
    <property type="match status" value="1"/>
</dbReference>
<feature type="compositionally biased region" description="Acidic residues" evidence="1">
    <location>
        <begin position="72"/>
        <end position="81"/>
    </location>
</feature>
<dbReference type="AlphaFoldDB" id="A0A518DRW6"/>
<name>A0A518DRW6_9BACT</name>